<evidence type="ECO:0000256" key="4">
    <source>
        <dbReference type="ARBA" id="ARBA00022692"/>
    </source>
</evidence>
<evidence type="ECO:0000256" key="3">
    <source>
        <dbReference type="ARBA" id="ARBA00015571"/>
    </source>
</evidence>
<reference evidence="9 10" key="1">
    <citation type="journal article" date="2021" name="Elife">
        <title>Chloroplast acquisition without the gene transfer in kleptoplastic sea slugs, Plakobranchus ocellatus.</title>
        <authorList>
            <person name="Maeda T."/>
            <person name="Takahashi S."/>
            <person name="Yoshida T."/>
            <person name="Shimamura S."/>
            <person name="Takaki Y."/>
            <person name="Nagai Y."/>
            <person name="Toyoda A."/>
            <person name="Suzuki Y."/>
            <person name="Arimoto A."/>
            <person name="Ishii H."/>
            <person name="Satoh N."/>
            <person name="Nishiyama T."/>
            <person name="Hasebe M."/>
            <person name="Maruyama T."/>
            <person name="Minagawa J."/>
            <person name="Obokata J."/>
            <person name="Shigenobu S."/>
        </authorList>
    </citation>
    <scope>NUCLEOTIDE SEQUENCE [LARGE SCALE GENOMIC DNA]</scope>
</reference>
<feature type="compositionally biased region" description="Basic and acidic residues" evidence="7">
    <location>
        <begin position="393"/>
        <end position="404"/>
    </location>
</feature>
<feature type="compositionally biased region" description="Polar residues" evidence="7">
    <location>
        <begin position="332"/>
        <end position="364"/>
    </location>
</feature>
<evidence type="ECO:0000256" key="7">
    <source>
        <dbReference type="SAM" id="MobiDB-lite"/>
    </source>
</evidence>
<dbReference type="GO" id="GO:0016020">
    <property type="term" value="C:membrane"/>
    <property type="evidence" value="ECO:0007669"/>
    <property type="project" value="UniProtKB-SubCell"/>
</dbReference>
<evidence type="ECO:0000313" key="10">
    <source>
        <dbReference type="Proteomes" id="UP000735302"/>
    </source>
</evidence>
<feature type="region of interest" description="Disordered" evidence="7">
    <location>
        <begin position="323"/>
        <end position="364"/>
    </location>
</feature>
<evidence type="ECO:0000313" key="9">
    <source>
        <dbReference type="EMBL" id="GFO01789.1"/>
    </source>
</evidence>
<keyword evidence="4 8" id="KW-0812">Transmembrane</keyword>
<proteinExistence type="inferred from homology"/>
<comment type="similarity">
    <text evidence="2">Belongs to the chloride channel MCLC family.</text>
</comment>
<comment type="caution">
    <text evidence="9">The sequence shown here is derived from an EMBL/GenBank/DDBJ whole genome shotgun (WGS) entry which is preliminary data.</text>
</comment>
<dbReference type="PANTHER" id="PTHR34093:SF1">
    <property type="entry name" value="CHLORIDE CHANNEL CLIC-LIKE PROTEIN 1"/>
    <property type="match status" value="1"/>
</dbReference>
<dbReference type="InterPro" id="IPR009231">
    <property type="entry name" value="Chloride_chnl_CLIC-like"/>
</dbReference>
<name>A0AAV4A2D8_9GAST</name>
<organism evidence="9 10">
    <name type="scientific">Plakobranchus ocellatus</name>
    <dbReference type="NCBI Taxonomy" id="259542"/>
    <lineage>
        <taxon>Eukaryota</taxon>
        <taxon>Metazoa</taxon>
        <taxon>Spiralia</taxon>
        <taxon>Lophotrochozoa</taxon>
        <taxon>Mollusca</taxon>
        <taxon>Gastropoda</taxon>
        <taxon>Heterobranchia</taxon>
        <taxon>Euthyneura</taxon>
        <taxon>Panpulmonata</taxon>
        <taxon>Sacoglossa</taxon>
        <taxon>Placobranchoidea</taxon>
        <taxon>Plakobranchidae</taxon>
        <taxon>Plakobranchus</taxon>
    </lineage>
</organism>
<keyword evidence="10" id="KW-1185">Reference proteome</keyword>
<accession>A0AAV4A2D8</accession>
<sequence length="445" mass="51443">MGTDSNWNSSLDESHTSDLSFETGKDSLKYNVMPRICSVTPYNTPPKTSRLLKNQVTWTMGWAFFFLVMATAVSIPWEFYRLYHKAVAARASTILQGLPEECDGQSKTLLSSLWSFFQAQFSWRHESDLCFQYHYALFVDPIWELTPLMVLSSMLSRCILHPLELISSTMGKSLRAFFSEIPLQWQPVLMLVAVMIAILLILTLTRYRLVIPLLLRIEPKTPATTPDIHGPYSHPKRNESRILYRDHDFHLQKRLYDINPKNNSDNSYNIHCVRNSATERSLSLFDLKDREFPIKAKNNSKEEKIIFTAIKDVCNERDLDRKHSGIPHRELQGQSQLTKSKLTRSSNFDNLGRKTLNNDPLTGKNSIENAVRNFRRSKKKDEKMTCKSSSLSERLKTSKDEKENIWNIPSRASKLNKRKGIAAKKKEKDKDMLWSPYVEVISDSE</sequence>
<keyword evidence="6 8" id="KW-0472">Membrane</keyword>
<dbReference type="EMBL" id="BLXT01003539">
    <property type="protein sequence ID" value="GFO01789.1"/>
    <property type="molecule type" value="Genomic_DNA"/>
</dbReference>
<dbReference type="Proteomes" id="UP000735302">
    <property type="component" value="Unassembled WGS sequence"/>
</dbReference>
<dbReference type="GO" id="GO:0005254">
    <property type="term" value="F:chloride channel activity"/>
    <property type="evidence" value="ECO:0007669"/>
    <property type="project" value="TreeGrafter"/>
</dbReference>
<evidence type="ECO:0000256" key="1">
    <source>
        <dbReference type="ARBA" id="ARBA00004141"/>
    </source>
</evidence>
<keyword evidence="5 8" id="KW-1133">Transmembrane helix</keyword>
<feature type="region of interest" description="Disordered" evidence="7">
    <location>
        <begin position="376"/>
        <end position="404"/>
    </location>
</feature>
<dbReference type="GO" id="GO:0005783">
    <property type="term" value="C:endoplasmic reticulum"/>
    <property type="evidence" value="ECO:0007669"/>
    <property type="project" value="TreeGrafter"/>
</dbReference>
<comment type="subcellular location">
    <subcellularLocation>
        <location evidence="1">Membrane</location>
        <topology evidence="1">Multi-pass membrane protein</topology>
    </subcellularLocation>
</comment>
<evidence type="ECO:0000256" key="5">
    <source>
        <dbReference type="ARBA" id="ARBA00022989"/>
    </source>
</evidence>
<protein>
    <recommendedName>
        <fullName evidence="3">Chloride channel CLIC-like protein 1</fullName>
    </recommendedName>
</protein>
<dbReference type="PANTHER" id="PTHR34093">
    <property type="entry name" value="CHLORIDE CHANNEL CLIC-LIKE PROTEIN 1"/>
    <property type="match status" value="1"/>
</dbReference>
<evidence type="ECO:0000256" key="2">
    <source>
        <dbReference type="ARBA" id="ARBA00005944"/>
    </source>
</evidence>
<evidence type="ECO:0000256" key="8">
    <source>
        <dbReference type="SAM" id="Phobius"/>
    </source>
</evidence>
<dbReference type="AlphaFoldDB" id="A0AAV4A2D8"/>
<gene>
    <name evidence="9" type="ORF">PoB_002829400</name>
</gene>
<feature type="transmembrane region" description="Helical" evidence="8">
    <location>
        <begin position="56"/>
        <end position="77"/>
    </location>
</feature>
<feature type="transmembrane region" description="Helical" evidence="8">
    <location>
        <begin position="188"/>
        <end position="207"/>
    </location>
</feature>
<evidence type="ECO:0000256" key="6">
    <source>
        <dbReference type="ARBA" id="ARBA00023136"/>
    </source>
</evidence>
<dbReference type="Pfam" id="PF05934">
    <property type="entry name" value="MCLC"/>
    <property type="match status" value="1"/>
</dbReference>